<comment type="caution">
    <text evidence="1">The sequence shown here is derived from an EMBL/GenBank/DDBJ whole genome shotgun (WGS) entry which is preliminary data.</text>
</comment>
<evidence type="ECO:0008006" key="3">
    <source>
        <dbReference type="Google" id="ProtNLM"/>
    </source>
</evidence>
<evidence type="ECO:0000313" key="2">
    <source>
        <dbReference type="Proteomes" id="UP000235392"/>
    </source>
</evidence>
<gene>
    <name evidence="1" type="ORF">PCASD_04037</name>
</gene>
<evidence type="ECO:0000313" key="1">
    <source>
        <dbReference type="EMBL" id="PLW45253.1"/>
    </source>
</evidence>
<dbReference type="EMBL" id="PGCI01000050">
    <property type="protein sequence ID" value="PLW45253.1"/>
    <property type="molecule type" value="Genomic_DNA"/>
</dbReference>
<sequence length="1098" mass="124591">MPQPQVVCTCTSHGCGGKKYMDSDGALQAGQRVAPLTRKSHMLAAERIAHLAATANSAELPCFVDARVYSQEIPLPPQQPNPDDLLQTLEELSIESYSVTYDCAPYHRFNAKQNPVIMFENLKIALFYVTQSSPLRATSYLLRLDKQMIELVASQGLDPSSKPRELNYAERSIMNQLPDTTQTIINHLAIDPELFYLICCPDCFAMYPEDSRTPNYCTHNHFKIQEHDNEDELIETEVAPPTRGNKNDDELSVCGAELFKRVGSKRNPIRRFAFQNLHAWLARFFSRETIEDALAQTAEKSRSPHDPTDDITDIQQSRIWKEFRGPDGRQFTSEANNVTFGMFTDGINPYGNRQSGKHVSVTFLVMVCMSLPLDIRYLPENVFLVGIAPGPKEPSLEQVNFILRPIIEQLKVLWSTGLFLTRTARHPQGRLVFAGLLPFFADLPALRRTLGFASPNAHRMCSFCLLTRDKIKNIETESWPLRNLDDHRRWARKSREATNQKTRKKILRDHGVRYSALLELPYWNILEYHVVDAMHNLLLGILKWQTQRFWLMSDVDDEKEPAKVSRAEVDDLIASVAANPVTQATPPGHKDDHEAETSFHNILFGTDDPNDGYFGEDDWGSSDVDEEDDVGSRVLRTELLDLIAMAPSTKSDDEGRALPGFRDMQFGSTTDPSDEDFLPTVPGDDWNGRWVAPPEGKIIFDSDVISHINRCLKRIHIPTYINRAIPILGKASFGRLKADEWRNLFVIQLPLILPLLWNDGEQESPSLLHNFAHLVSLVTIALKRSTNSDLINQYRQHLHHYIESCLILFPHAPLAPNHHMAFHVADGLEGFGPSRGWWSFSMERLMGQVLKATRNNQPGKMEITFLKNFYRAANLRAHLQNPNFPPPLEHLVRQVRSLYDPMPSSTKHTTNCTSLLDTPQFEALVIRLNDLFPLPLNGKWLSSDTWSKLSHRARAPSALVNSRVQKIRNVKIGDVVFSDCQTNENNCVVALKPNLQAVYGVIQSIFKHTQTTPEQVRMTDTWFSIKPLVPVPCKTEDPFAPLARYPIGLDLRMMGKSSCIIVPLEEISVQCAWMIYESGELSPRIKHACVALVRLHDR</sequence>
<name>A0A2N5V5H6_9BASI</name>
<accession>A0A2N5V5H6</accession>
<organism evidence="1 2">
    <name type="scientific">Puccinia coronata f. sp. avenae</name>
    <dbReference type="NCBI Taxonomy" id="200324"/>
    <lineage>
        <taxon>Eukaryota</taxon>
        <taxon>Fungi</taxon>
        <taxon>Dikarya</taxon>
        <taxon>Basidiomycota</taxon>
        <taxon>Pucciniomycotina</taxon>
        <taxon>Pucciniomycetes</taxon>
        <taxon>Pucciniales</taxon>
        <taxon>Pucciniaceae</taxon>
        <taxon>Puccinia</taxon>
    </lineage>
</organism>
<dbReference type="InterPro" id="IPR004242">
    <property type="entry name" value="Transposase_21"/>
</dbReference>
<dbReference type="PANTHER" id="PTHR46579:SF1">
    <property type="entry name" value="F5_8 TYPE C DOMAIN-CONTAINING PROTEIN"/>
    <property type="match status" value="1"/>
</dbReference>
<protein>
    <recommendedName>
        <fullName evidence="3">DUF4218 domain-containing protein</fullName>
    </recommendedName>
</protein>
<dbReference type="PANTHER" id="PTHR46579">
    <property type="entry name" value="F5/8 TYPE C DOMAIN-CONTAINING PROTEIN-RELATED"/>
    <property type="match status" value="1"/>
</dbReference>
<dbReference type="Proteomes" id="UP000235392">
    <property type="component" value="Unassembled WGS sequence"/>
</dbReference>
<dbReference type="AlphaFoldDB" id="A0A2N5V5H6"/>
<dbReference type="Pfam" id="PF02992">
    <property type="entry name" value="Transposase_21"/>
    <property type="match status" value="1"/>
</dbReference>
<proteinExistence type="predicted"/>
<reference evidence="1 2" key="1">
    <citation type="submission" date="2017-11" db="EMBL/GenBank/DDBJ databases">
        <title>De novo assembly and phasing of dikaryotic genomes from two isolates of Puccinia coronata f. sp. avenae, the causal agent of oat crown rust.</title>
        <authorList>
            <person name="Miller M.E."/>
            <person name="Zhang Y."/>
            <person name="Omidvar V."/>
            <person name="Sperschneider J."/>
            <person name="Schwessinger B."/>
            <person name="Raley C."/>
            <person name="Palmer J.M."/>
            <person name="Garnica D."/>
            <person name="Upadhyaya N."/>
            <person name="Rathjen J."/>
            <person name="Taylor J.M."/>
            <person name="Park R.F."/>
            <person name="Dodds P.N."/>
            <person name="Hirsch C.D."/>
            <person name="Kianian S.F."/>
            <person name="Figueroa M."/>
        </authorList>
    </citation>
    <scope>NUCLEOTIDE SEQUENCE [LARGE SCALE GENOMIC DNA]</scope>
    <source>
        <strain evidence="1">12SD80</strain>
    </source>
</reference>